<evidence type="ECO:0000256" key="8">
    <source>
        <dbReference type="ARBA" id="ARBA00022848"/>
    </source>
</evidence>
<keyword evidence="7" id="KW-0256">Endoplasmic reticulum</keyword>
<organism evidence="15 16">
    <name type="scientific">Hermetia illucens</name>
    <name type="common">Black soldier fly</name>
    <dbReference type="NCBI Taxonomy" id="343691"/>
    <lineage>
        <taxon>Eukaryota</taxon>
        <taxon>Metazoa</taxon>
        <taxon>Ecdysozoa</taxon>
        <taxon>Arthropoda</taxon>
        <taxon>Hexapoda</taxon>
        <taxon>Insecta</taxon>
        <taxon>Pterygota</taxon>
        <taxon>Neoptera</taxon>
        <taxon>Endopterygota</taxon>
        <taxon>Diptera</taxon>
        <taxon>Brachycera</taxon>
        <taxon>Stratiomyomorpha</taxon>
        <taxon>Stratiomyidae</taxon>
        <taxon>Hermetiinae</taxon>
        <taxon>Hermetia</taxon>
    </lineage>
</organism>
<evidence type="ECO:0000256" key="6">
    <source>
        <dbReference type="ARBA" id="ARBA00022723"/>
    </source>
</evidence>
<gene>
    <name evidence="15" type="ORF">HERILL_LOCUS6674</name>
</gene>
<keyword evidence="12" id="KW-0472">Membrane</keyword>
<dbReference type="OrthoDB" id="2789670at2759"/>
<dbReference type="InterPro" id="IPR036396">
    <property type="entry name" value="Cyt_P450_sf"/>
</dbReference>
<feature type="binding site" description="axial binding residue" evidence="13">
    <location>
        <position position="440"/>
    </location>
    <ligand>
        <name>heme</name>
        <dbReference type="ChEBI" id="CHEBI:30413"/>
    </ligand>
    <ligandPart>
        <name>Fe</name>
        <dbReference type="ChEBI" id="CHEBI:18248"/>
    </ligandPart>
</feature>
<dbReference type="GO" id="GO:0020037">
    <property type="term" value="F:heme binding"/>
    <property type="evidence" value="ECO:0007669"/>
    <property type="project" value="InterPro"/>
</dbReference>
<dbReference type="PROSITE" id="PS00086">
    <property type="entry name" value="CYTOCHROME_P450"/>
    <property type="match status" value="1"/>
</dbReference>
<evidence type="ECO:0000256" key="2">
    <source>
        <dbReference type="ARBA" id="ARBA00004174"/>
    </source>
</evidence>
<evidence type="ECO:0000256" key="3">
    <source>
        <dbReference type="ARBA" id="ARBA00004406"/>
    </source>
</evidence>
<dbReference type="PRINTS" id="PR00463">
    <property type="entry name" value="EP450I"/>
</dbReference>
<evidence type="ECO:0000256" key="1">
    <source>
        <dbReference type="ARBA" id="ARBA00001971"/>
    </source>
</evidence>
<dbReference type="GO" id="GO:0016705">
    <property type="term" value="F:oxidoreductase activity, acting on paired donors, with incorporation or reduction of molecular oxygen"/>
    <property type="evidence" value="ECO:0007669"/>
    <property type="project" value="InterPro"/>
</dbReference>
<dbReference type="Pfam" id="PF00067">
    <property type="entry name" value="p450"/>
    <property type="match status" value="1"/>
</dbReference>
<dbReference type="InterPro" id="IPR002401">
    <property type="entry name" value="Cyt_P450_E_grp-I"/>
</dbReference>
<evidence type="ECO:0000313" key="16">
    <source>
        <dbReference type="Proteomes" id="UP000594454"/>
    </source>
</evidence>
<dbReference type="GO" id="GO:0005789">
    <property type="term" value="C:endoplasmic reticulum membrane"/>
    <property type="evidence" value="ECO:0007669"/>
    <property type="project" value="UniProtKB-SubCell"/>
</dbReference>
<keyword evidence="11 14" id="KW-0503">Monooxygenase</keyword>
<keyword evidence="6 13" id="KW-0479">Metal-binding</keyword>
<dbReference type="GO" id="GO:0005506">
    <property type="term" value="F:iron ion binding"/>
    <property type="evidence" value="ECO:0007669"/>
    <property type="project" value="InterPro"/>
</dbReference>
<dbReference type="InterPro" id="IPR017972">
    <property type="entry name" value="Cyt_P450_CS"/>
</dbReference>
<dbReference type="AlphaFoldDB" id="A0A7R8UN23"/>
<dbReference type="EMBL" id="LR899011">
    <property type="protein sequence ID" value="CAD7083738.1"/>
    <property type="molecule type" value="Genomic_DNA"/>
</dbReference>
<evidence type="ECO:0000256" key="4">
    <source>
        <dbReference type="ARBA" id="ARBA00010617"/>
    </source>
</evidence>
<dbReference type="InterPro" id="IPR001128">
    <property type="entry name" value="Cyt_P450"/>
</dbReference>
<dbReference type="SUPFAM" id="SSF48264">
    <property type="entry name" value="Cytochrome P450"/>
    <property type="match status" value="1"/>
</dbReference>
<evidence type="ECO:0000256" key="14">
    <source>
        <dbReference type="RuleBase" id="RU000461"/>
    </source>
</evidence>
<evidence type="ECO:0008006" key="17">
    <source>
        <dbReference type="Google" id="ProtNLM"/>
    </source>
</evidence>
<evidence type="ECO:0000256" key="13">
    <source>
        <dbReference type="PIRSR" id="PIRSR602401-1"/>
    </source>
</evidence>
<evidence type="ECO:0000256" key="10">
    <source>
        <dbReference type="ARBA" id="ARBA00023004"/>
    </source>
</evidence>
<dbReference type="Gene3D" id="1.10.630.10">
    <property type="entry name" value="Cytochrome P450"/>
    <property type="match status" value="1"/>
</dbReference>
<keyword evidence="5 13" id="KW-0349">Heme</keyword>
<dbReference type="FunCoup" id="A0A7R8UN23">
    <property type="interactions" value="41"/>
</dbReference>
<evidence type="ECO:0000256" key="12">
    <source>
        <dbReference type="ARBA" id="ARBA00023136"/>
    </source>
</evidence>
<dbReference type="GO" id="GO:0004497">
    <property type="term" value="F:monooxygenase activity"/>
    <property type="evidence" value="ECO:0007669"/>
    <property type="project" value="UniProtKB-KW"/>
</dbReference>
<name>A0A7R8UN23_HERIL</name>
<evidence type="ECO:0000256" key="9">
    <source>
        <dbReference type="ARBA" id="ARBA00023002"/>
    </source>
</evidence>
<reference evidence="15 16" key="1">
    <citation type="submission" date="2020-11" db="EMBL/GenBank/DDBJ databases">
        <authorList>
            <person name="Wallbank WR R."/>
            <person name="Pardo Diaz C."/>
            <person name="Kozak K."/>
            <person name="Martin S."/>
            <person name="Jiggins C."/>
            <person name="Moest M."/>
            <person name="Warren A I."/>
            <person name="Generalovic N T."/>
            <person name="Byers J.R.P. K."/>
            <person name="Montejo-Kovacevich G."/>
            <person name="Yen C E."/>
        </authorList>
    </citation>
    <scope>NUCLEOTIDE SEQUENCE [LARGE SCALE GENOMIC DNA]</scope>
</reference>
<comment type="cofactor">
    <cofactor evidence="1 13">
        <name>heme</name>
        <dbReference type="ChEBI" id="CHEBI:30413"/>
    </cofactor>
</comment>
<evidence type="ECO:0000256" key="7">
    <source>
        <dbReference type="ARBA" id="ARBA00022824"/>
    </source>
</evidence>
<dbReference type="InterPro" id="IPR050476">
    <property type="entry name" value="Insect_CytP450_Detox"/>
</dbReference>
<dbReference type="PANTHER" id="PTHR24292">
    <property type="entry name" value="CYTOCHROME P450"/>
    <property type="match status" value="1"/>
</dbReference>
<comment type="similarity">
    <text evidence="4 14">Belongs to the cytochrome P450 family.</text>
</comment>
<comment type="subcellular location">
    <subcellularLocation>
        <location evidence="3">Endoplasmic reticulum membrane</location>
        <topology evidence="3">Peripheral membrane protein</topology>
    </subcellularLocation>
    <subcellularLocation>
        <location evidence="2">Microsome membrane</location>
        <topology evidence="2">Peripheral membrane protein</topology>
    </subcellularLocation>
</comment>
<keyword evidence="8" id="KW-0492">Microsome</keyword>
<dbReference type="Proteomes" id="UP000594454">
    <property type="component" value="Chromosome 3"/>
</dbReference>
<keyword evidence="9 14" id="KW-0560">Oxidoreductase</keyword>
<proteinExistence type="inferred from homology"/>
<dbReference type="InParanoid" id="A0A7R8UN23"/>
<dbReference type="PANTHER" id="PTHR24292:SF103">
    <property type="entry name" value="CYTOCHROME P450 6BS1"/>
    <property type="match status" value="1"/>
</dbReference>
<dbReference type="PRINTS" id="PR00385">
    <property type="entry name" value="P450"/>
</dbReference>
<dbReference type="FunFam" id="1.10.630.10:FF:000042">
    <property type="entry name" value="Cytochrome P450"/>
    <property type="match status" value="1"/>
</dbReference>
<evidence type="ECO:0000313" key="15">
    <source>
        <dbReference type="EMBL" id="CAD7083738.1"/>
    </source>
</evidence>
<accession>A0A7R8UN23</accession>
<keyword evidence="16" id="KW-1185">Reference proteome</keyword>
<protein>
    <recommendedName>
        <fullName evidence="17">Cytochrome P450</fullName>
    </recommendedName>
</protein>
<dbReference type="CDD" id="cd11056">
    <property type="entry name" value="CYP6-like"/>
    <property type="match status" value="1"/>
</dbReference>
<evidence type="ECO:0000256" key="5">
    <source>
        <dbReference type="ARBA" id="ARBA00022617"/>
    </source>
</evidence>
<evidence type="ECO:0000256" key="11">
    <source>
        <dbReference type="ARBA" id="ARBA00023033"/>
    </source>
</evidence>
<keyword evidence="10 13" id="KW-0408">Iron</keyword>
<sequence length="496" mass="58065">MDFLVVLVSILTVALVFVLWIRKKHAFWKELGVPYVEPHFFYGNFKDVDQYQHDGQFIQRFYRKYKGRSPLIGMYTFLKPVAIAIDIELVKNILIKNFNSFHDHGTYYNEKDDPLSANLFNLPGTKWRQLRHKLKTAFTTGKVEMMFTTMWEVAKKFESKIGEACETGGEFHNRKLMTRFTVDVIGSCVLGVEANSLEDENNGFFQVGMSIFHNPRHGMRFIFLLNVFRDYARKLRFKLFRDEVIEFYTRIVRETVDYRLANHIERNDFMQLLIKLYTSKGEDKLSFNELLAQAFVFHIAGFETSSTTLQFCFYELACNPEIQDRVRNHIKEVLENHNGQLTYEALMDMKYLEQVLHETLRKYPPIGLLPREASQDYKIPNTKCVLKKGINVIVPAYAIHHDPEFYPNPSRFNPDNFSEEAVKNRPSVAFLPFGEGPRICIGARVGMMQTKMGVIAGLRKFRYTLSPRTKQPLKLLSKFNVIYPEEDVWLNVERID</sequence>